<name>A0AAD9Q8X5_ACRCE</name>
<organism evidence="1 2">
    <name type="scientific">Acropora cervicornis</name>
    <name type="common">Staghorn coral</name>
    <dbReference type="NCBI Taxonomy" id="6130"/>
    <lineage>
        <taxon>Eukaryota</taxon>
        <taxon>Metazoa</taxon>
        <taxon>Cnidaria</taxon>
        <taxon>Anthozoa</taxon>
        <taxon>Hexacorallia</taxon>
        <taxon>Scleractinia</taxon>
        <taxon>Astrocoeniina</taxon>
        <taxon>Acroporidae</taxon>
        <taxon>Acropora</taxon>
    </lineage>
</organism>
<dbReference type="Proteomes" id="UP001249851">
    <property type="component" value="Unassembled WGS sequence"/>
</dbReference>
<evidence type="ECO:0000313" key="1">
    <source>
        <dbReference type="EMBL" id="KAK2556551.1"/>
    </source>
</evidence>
<reference evidence="1" key="2">
    <citation type="journal article" date="2023" name="Science">
        <title>Genomic signatures of disease resistance in endangered staghorn corals.</title>
        <authorList>
            <person name="Vollmer S.V."/>
            <person name="Selwyn J.D."/>
            <person name="Despard B.A."/>
            <person name="Roesel C.L."/>
        </authorList>
    </citation>
    <scope>NUCLEOTIDE SEQUENCE</scope>
    <source>
        <strain evidence="1">K2</strain>
    </source>
</reference>
<protein>
    <submittedName>
        <fullName evidence="1">Uncharacterized protein</fullName>
    </submittedName>
</protein>
<dbReference type="EMBL" id="JARQWQ010000055">
    <property type="protein sequence ID" value="KAK2556551.1"/>
    <property type="molecule type" value="Genomic_DNA"/>
</dbReference>
<dbReference type="PANTHER" id="PTHR46601:SF1">
    <property type="entry name" value="ADF-H DOMAIN-CONTAINING PROTEIN"/>
    <property type="match status" value="1"/>
</dbReference>
<accession>A0AAD9Q8X5</accession>
<evidence type="ECO:0000313" key="2">
    <source>
        <dbReference type="Proteomes" id="UP001249851"/>
    </source>
</evidence>
<sequence length="138" mass="15979">MVENLSPRKRKAVVDLCDSNLKQRKEQEKDRKKRCDAFTGEVKMVQNFYARDDISRMLPGKKDYVSVKQADGKREHRQKGVLLLKIGEAHKLFKEESSVKIGKSKFAELRPPQVLPSSSFDEGVCICKYPWAIKTWHI</sequence>
<reference evidence="1" key="1">
    <citation type="journal article" date="2023" name="G3 (Bethesda)">
        <title>Whole genome assembly and annotation of the endangered Caribbean coral Acropora cervicornis.</title>
        <authorList>
            <person name="Selwyn J.D."/>
            <person name="Vollmer S.V."/>
        </authorList>
    </citation>
    <scope>NUCLEOTIDE SEQUENCE</scope>
    <source>
        <strain evidence="1">K2</strain>
    </source>
</reference>
<dbReference type="PANTHER" id="PTHR46601">
    <property type="entry name" value="ULP_PROTEASE DOMAIN-CONTAINING PROTEIN"/>
    <property type="match status" value="1"/>
</dbReference>
<keyword evidence="2" id="KW-1185">Reference proteome</keyword>
<gene>
    <name evidence="1" type="ORF">P5673_021463</name>
</gene>
<dbReference type="AlphaFoldDB" id="A0AAD9Q8X5"/>
<proteinExistence type="predicted"/>
<comment type="caution">
    <text evidence="1">The sequence shown here is derived from an EMBL/GenBank/DDBJ whole genome shotgun (WGS) entry which is preliminary data.</text>
</comment>